<sequence>MGNLLCMDRAEQLATLSGVAADQWGLVTAAQARDLGLGGVQLKRLTEAGLLESVGRGVYVLPAAGLPRYLEIKVAWLRLQPGVPAWDRPPGGRDSGVVSHASACQLHGLGDIPAPDVEISVPRRRTTTEPFVRLRTVRLDAADITVVDGLPVTTAARTVVDLLHAKADGGHAGGVIADAERRDLVDIDALAGAVQPYARKYGLSAVATGHELIEHLVGQAGRTLHSQEVARAGEEGLAVGAELGVLMRYLHAVKPFREALEGEAYVSLFRAIAAQQAGIRTAPDGNAPRFFPALRALQRETPSPFAGTFEDAVPASGPGEAFPRAASPDRVPPASKTPAVLSPETRRALWGAAVSGTAMDRAVRALQQLEAASPTGVEESGEEDTATDDGKSKEPEDKHAPD</sequence>
<proteinExistence type="predicted"/>
<evidence type="ECO:0000256" key="1">
    <source>
        <dbReference type="SAM" id="MobiDB-lite"/>
    </source>
</evidence>
<name>A0A1G6QLX5_9ACTN</name>
<evidence type="ECO:0000259" key="2">
    <source>
        <dbReference type="Pfam" id="PF13338"/>
    </source>
</evidence>
<feature type="region of interest" description="Disordered" evidence="1">
    <location>
        <begin position="365"/>
        <end position="402"/>
    </location>
</feature>
<keyword evidence="4" id="KW-1185">Reference proteome</keyword>
<feature type="domain" description="AbiEi antitoxin N-terminal" evidence="2">
    <location>
        <begin position="20"/>
        <end position="62"/>
    </location>
</feature>
<protein>
    <submittedName>
        <fullName evidence="3">Transcriptional regulator, AbiEi antitoxin, Type IV TA system</fullName>
    </submittedName>
</protein>
<evidence type="ECO:0000313" key="4">
    <source>
        <dbReference type="Proteomes" id="UP000182100"/>
    </source>
</evidence>
<gene>
    <name evidence="3" type="ORF">SAMN05216505_104168</name>
</gene>
<accession>A0A1G6QLX5</accession>
<dbReference type="STRING" id="67344.SAMN05216505_104168"/>
<dbReference type="EMBL" id="FMZK01000004">
    <property type="protein sequence ID" value="SDC93024.1"/>
    <property type="molecule type" value="Genomic_DNA"/>
</dbReference>
<dbReference type="Proteomes" id="UP000182100">
    <property type="component" value="Unassembled WGS sequence"/>
</dbReference>
<reference evidence="4" key="1">
    <citation type="submission" date="2016-10" db="EMBL/GenBank/DDBJ databases">
        <authorList>
            <person name="Varghese N."/>
            <person name="Submissions S."/>
        </authorList>
    </citation>
    <scope>NUCLEOTIDE SEQUENCE [LARGE SCALE GENOMIC DNA]</scope>
    <source>
        <strain evidence="4">CGMCC 4.3504</strain>
    </source>
</reference>
<feature type="region of interest" description="Disordered" evidence="1">
    <location>
        <begin position="304"/>
        <end position="339"/>
    </location>
</feature>
<organism evidence="3 4">
    <name type="scientific">Streptomyces prasinopilosus</name>
    <dbReference type="NCBI Taxonomy" id="67344"/>
    <lineage>
        <taxon>Bacteria</taxon>
        <taxon>Bacillati</taxon>
        <taxon>Actinomycetota</taxon>
        <taxon>Actinomycetes</taxon>
        <taxon>Kitasatosporales</taxon>
        <taxon>Streptomycetaceae</taxon>
        <taxon>Streptomyces</taxon>
    </lineage>
</organism>
<dbReference type="Pfam" id="PF13338">
    <property type="entry name" value="AbiEi_4"/>
    <property type="match status" value="1"/>
</dbReference>
<evidence type="ECO:0000313" key="3">
    <source>
        <dbReference type="EMBL" id="SDC93024.1"/>
    </source>
</evidence>
<dbReference type="InterPro" id="IPR025159">
    <property type="entry name" value="AbiEi_N"/>
</dbReference>
<dbReference type="AlphaFoldDB" id="A0A1G6QLX5"/>
<feature type="compositionally biased region" description="Basic and acidic residues" evidence="1">
    <location>
        <begin position="388"/>
        <end position="402"/>
    </location>
</feature>